<evidence type="ECO:0000313" key="7">
    <source>
        <dbReference type="EnsemblPlants" id="AET4Gv20823600.4"/>
    </source>
</evidence>
<accession>A0A453J7S4</accession>
<evidence type="ECO:0000256" key="5">
    <source>
        <dbReference type="ARBA" id="ARBA00023136"/>
    </source>
</evidence>
<evidence type="ECO:0000256" key="3">
    <source>
        <dbReference type="ARBA" id="ARBA00022737"/>
    </source>
</evidence>
<dbReference type="Gramene" id="AET4Gv20823600.4">
    <property type="protein sequence ID" value="AET4Gv20823600.4"/>
    <property type="gene ID" value="AET4Gv20823600"/>
</dbReference>
<dbReference type="Proteomes" id="UP000015105">
    <property type="component" value="Chromosome 4D"/>
</dbReference>
<name>A0A453J7S4_AEGTS</name>
<dbReference type="PANTHER" id="PTHR45724">
    <property type="entry name" value="AQUAPORIN NIP2-1"/>
    <property type="match status" value="1"/>
</dbReference>
<dbReference type="InterPro" id="IPR034294">
    <property type="entry name" value="Aquaporin_transptr"/>
</dbReference>
<dbReference type="PANTHER" id="PTHR45724:SF55">
    <property type="entry name" value="AQUAPORIN NIP3-2"/>
    <property type="match status" value="1"/>
</dbReference>
<keyword evidence="3" id="KW-0677">Repeat</keyword>
<reference evidence="7" key="5">
    <citation type="journal article" date="2021" name="G3 (Bethesda)">
        <title>Aegilops tauschii genome assembly Aet v5.0 features greater sequence contiguity and improved annotation.</title>
        <authorList>
            <person name="Wang L."/>
            <person name="Zhu T."/>
            <person name="Rodriguez J.C."/>
            <person name="Deal K.R."/>
            <person name="Dubcovsky J."/>
            <person name="McGuire P.E."/>
            <person name="Lux T."/>
            <person name="Spannagl M."/>
            <person name="Mayer K.F.X."/>
            <person name="Baldrich P."/>
            <person name="Meyers B.C."/>
            <person name="Huo N."/>
            <person name="Gu Y.Q."/>
            <person name="Zhou H."/>
            <person name="Devos K.M."/>
            <person name="Bennetzen J.L."/>
            <person name="Unver T."/>
            <person name="Budak H."/>
            <person name="Gulick P.J."/>
            <person name="Galiba G."/>
            <person name="Kalapos B."/>
            <person name="Nelson D.R."/>
            <person name="Li P."/>
            <person name="You F.M."/>
            <person name="Luo M.C."/>
            <person name="Dvorak J."/>
        </authorList>
    </citation>
    <scope>NUCLEOTIDE SEQUENCE [LARGE SCALE GENOMIC DNA]</scope>
    <source>
        <strain evidence="7">cv. AL8/78</strain>
    </source>
</reference>
<dbReference type="Pfam" id="PF00230">
    <property type="entry name" value="MIP"/>
    <property type="match status" value="1"/>
</dbReference>
<reference evidence="8" key="2">
    <citation type="journal article" date="2017" name="Nat. Plants">
        <title>The Aegilops tauschii genome reveals multiple impacts of transposons.</title>
        <authorList>
            <person name="Zhao G."/>
            <person name="Zou C."/>
            <person name="Li K."/>
            <person name="Wang K."/>
            <person name="Li T."/>
            <person name="Gao L."/>
            <person name="Zhang X."/>
            <person name="Wang H."/>
            <person name="Yang Z."/>
            <person name="Liu X."/>
            <person name="Jiang W."/>
            <person name="Mao L."/>
            <person name="Kong X."/>
            <person name="Jiao Y."/>
            <person name="Jia J."/>
        </authorList>
    </citation>
    <scope>NUCLEOTIDE SEQUENCE [LARGE SCALE GENOMIC DNA]</scope>
    <source>
        <strain evidence="8">cv. AL8/78</strain>
    </source>
</reference>
<sequence length="42" mass="4435">MNPARTIGPAIATGRYTKIWVYLVAEPLGAIAGVGSYMAIKL</sequence>
<dbReference type="GO" id="GO:0015267">
    <property type="term" value="F:channel activity"/>
    <property type="evidence" value="ECO:0007669"/>
    <property type="project" value="InterPro"/>
</dbReference>
<dbReference type="InterPro" id="IPR000425">
    <property type="entry name" value="MIP"/>
</dbReference>
<reference evidence="8" key="1">
    <citation type="journal article" date="2014" name="Science">
        <title>Ancient hybridizations among the ancestral genomes of bread wheat.</title>
        <authorList>
            <consortium name="International Wheat Genome Sequencing Consortium,"/>
            <person name="Marcussen T."/>
            <person name="Sandve S.R."/>
            <person name="Heier L."/>
            <person name="Spannagl M."/>
            <person name="Pfeifer M."/>
            <person name="Jakobsen K.S."/>
            <person name="Wulff B.B."/>
            <person name="Steuernagel B."/>
            <person name="Mayer K.F."/>
            <person name="Olsen O.A."/>
        </authorList>
    </citation>
    <scope>NUCLEOTIDE SEQUENCE [LARGE SCALE GENOMIC DNA]</scope>
    <source>
        <strain evidence="8">cv. AL8/78</strain>
    </source>
</reference>
<comment type="subcellular location">
    <subcellularLocation>
        <location evidence="1">Membrane</location>
        <topology evidence="1">Multi-pass membrane protein</topology>
    </subcellularLocation>
</comment>
<dbReference type="EnsemblPlants" id="AET4Gv20823600.4">
    <property type="protein sequence ID" value="AET4Gv20823600.4"/>
    <property type="gene ID" value="AET4Gv20823600"/>
</dbReference>
<evidence type="ECO:0000256" key="1">
    <source>
        <dbReference type="ARBA" id="ARBA00004141"/>
    </source>
</evidence>
<evidence type="ECO:0000256" key="6">
    <source>
        <dbReference type="SAM" id="Phobius"/>
    </source>
</evidence>
<keyword evidence="4 6" id="KW-1133">Transmembrane helix</keyword>
<dbReference type="GO" id="GO:0016020">
    <property type="term" value="C:membrane"/>
    <property type="evidence" value="ECO:0007669"/>
    <property type="project" value="UniProtKB-SubCell"/>
</dbReference>
<reference evidence="7" key="4">
    <citation type="submission" date="2019-03" db="UniProtKB">
        <authorList>
            <consortium name="EnsemblPlants"/>
        </authorList>
    </citation>
    <scope>IDENTIFICATION</scope>
</reference>
<evidence type="ECO:0000313" key="8">
    <source>
        <dbReference type="Proteomes" id="UP000015105"/>
    </source>
</evidence>
<keyword evidence="5 6" id="KW-0472">Membrane</keyword>
<evidence type="ECO:0000256" key="4">
    <source>
        <dbReference type="ARBA" id="ARBA00022989"/>
    </source>
</evidence>
<keyword evidence="2 6" id="KW-0812">Transmembrane</keyword>
<keyword evidence="8" id="KW-1185">Reference proteome</keyword>
<feature type="transmembrane region" description="Helical" evidence="6">
    <location>
        <begin position="20"/>
        <end position="40"/>
    </location>
</feature>
<dbReference type="AlphaFoldDB" id="A0A453J7S4"/>
<proteinExistence type="predicted"/>
<dbReference type="SUPFAM" id="SSF81338">
    <property type="entry name" value="Aquaporin-like"/>
    <property type="match status" value="1"/>
</dbReference>
<protein>
    <submittedName>
        <fullName evidence="7">Uncharacterized protein</fullName>
    </submittedName>
</protein>
<dbReference type="Gene3D" id="1.20.1080.10">
    <property type="entry name" value="Glycerol uptake facilitator protein"/>
    <property type="match status" value="1"/>
</dbReference>
<evidence type="ECO:0000256" key="2">
    <source>
        <dbReference type="ARBA" id="ARBA00022692"/>
    </source>
</evidence>
<reference evidence="7" key="3">
    <citation type="journal article" date="2017" name="Nature">
        <title>Genome sequence of the progenitor of the wheat D genome Aegilops tauschii.</title>
        <authorList>
            <person name="Luo M.C."/>
            <person name="Gu Y.Q."/>
            <person name="Puiu D."/>
            <person name="Wang H."/>
            <person name="Twardziok S.O."/>
            <person name="Deal K.R."/>
            <person name="Huo N."/>
            <person name="Zhu T."/>
            <person name="Wang L."/>
            <person name="Wang Y."/>
            <person name="McGuire P.E."/>
            <person name="Liu S."/>
            <person name="Long H."/>
            <person name="Ramasamy R.K."/>
            <person name="Rodriguez J.C."/>
            <person name="Van S.L."/>
            <person name="Yuan L."/>
            <person name="Wang Z."/>
            <person name="Xia Z."/>
            <person name="Xiao L."/>
            <person name="Anderson O.D."/>
            <person name="Ouyang S."/>
            <person name="Liang Y."/>
            <person name="Zimin A.V."/>
            <person name="Pertea G."/>
            <person name="Qi P."/>
            <person name="Bennetzen J.L."/>
            <person name="Dai X."/>
            <person name="Dawson M.W."/>
            <person name="Muller H.G."/>
            <person name="Kugler K."/>
            <person name="Rivarola-Duarte L."/>
            <person name="Spannagl M."/>
            <person name="Mayer K.F.X."/>
            <person name="Lu F.H."/>
            <person name="Bevan M.W."/>
            <person name="Leroy P."/>
            <person name="Li P."/>
            <person name="You F.M."/>
            <person name="Sun Q."/>
            <person name="Liu Z."/>
            <person name="Lyons E."/>
            <person name="Wicker T."/>
            <person name="Salzberg S.L."/>
            <person name="Devos K.M."/>
            <person name="Dvorak J."/>
        </authorList>
    </citation>
    <scope>NUCLEOTIDE SEQUENCE [LARGE SCALE GENOMIC DNA]</scope>
    <source>
        <strain evidence="7">cv. AL8/78</strain>
    </source>
</reference>
<organism evidence="7 8">
    <name type="scientific">Aegilops tauschii subsp. strangulata</name>
    <name type="common">Goatgrass</name>
    <dbReference type="NCBI Taxonomy" id="200361"/>
    <lineage>
        <taxon>Eukaryota</taxon>
        <taxon>Viridiplantae</taxon>
        <taxon>Streptophyta</taxon>
        <taxon>Embryophyta</taxon>
        <taxon>Tracheophyta</taxon>
        <taxon>Spermatophyta</taxon>
        <taxon>Magnoliopsida</taxon>
        <taxon>Liliopsida</taxon>
        <taxon>Poales</taxon>
        <taxon>Poaceae</taxon>
        <taxon>BOP clade</taxon>
        <taxon>Pooideae</taxon>
        <taxon>Triticodae</taxon>
        <taxon>Triticeae</taxon>
        <taxon>Triticinae</taxon>
        <taxon>Aegilops</taxon>
    </lineage>
</organism>
<dbReference type="InterPro" id="IPR023271">
    <property type="entry name" value="Aquaporin-like"/>
</dbReference>